<gene>
    <name evidence="1" type="ORF">LshimejAT787_0406110</name>
</gene>
<dbReference type="Proteomes" id="UP001063166">
    <property type="component" value="Unassembled WGS sequence"/>
</dbReference>
<reference evidence="1" key="1">
    <citation type="submission" date="2022-07" db="EMBL/GenBank/DDBJ databases">
        <title>The genome of Lyophyllum shimeji provides insight into the initial evolution of ectomycorrhizal fungal genome.</title>
        <authorList>
            <person name="Kobayashi Y."/>
            <person name="Shibata T."/>
            <person name="Hirakawa H."/>
            <person name="Shigenobu S."/>
            <person name="Nishiyama T."/>
            <person name="Yamada A."/>
            <person name="Hasebe M."/>
            <person name="Kawaguchi M."/>
        </authorList>
    </citation>
    <scope>NUCLEOTIDE SEQUENCE</scope>
    <source>
        <strain evidence="1">AT787</strain>
    </source>
</reference>
<proteinExistence type="predicted"/>
<protein>
    <submittedName>
        <fullName evidence="1">Uncharacterized protein</fullName>
    </submittedName>
</protein>
<name>A0A9P3PJV9_LYOSH</name>
<sequence>MRGPNTCRPSLPVPKARLASSLYTFTCCPIVWVHAQATCRPLVCSVAFVERQPPSFVTTSRRSRRQLSRMCKTSRVGIGDHQHSSRSAITLAMVNNLRLLYSYLACSSTVDALIPQSPVSGAVGLGGAERAVHAAKKNRATLQWGAALINNIGGLLLSPSPLGTPRVAQYKIQGLTHIVRGCSS</sequence>
<dbReference type="AlphaFoldDB" id="A0A9P3PJV9"/>
<accession>A0A9P3PJV9</accession>
<organism evidence="1 2">
    <name type="scientific">Lyophyllum shimeji</name>
    <name type="common">Hon-shimeji</name>
    <name type="synonym">Tricholoma shimeji</name>
    <dbReference type="NCBI Taxonomy" id="47721"/>
    <lineage>
        <taxon>Eukaryota</taxon>
        <taxon>Fungi</taxon>
        <taxon>Dikarya</taxon>
        <taxon>Basidiomycota</taxon>
        <taxon>Agaricomycotina</taxon>
        <taxon>Agaricomycetes</taxon>
        <taxon>Agaricomycetidae</taxon>
        <taxon>Agaricales</taxon>
        <taxon>Tricholomatineae</taxon>
        <taxon>Lyophyllaceae</taxon>
        <taxon>Lyophyllum</taxon>
    </lineage>
</organism>
<comment type="caution">
    <text evidence="1">The sequence shown here is derived from an EMBL/GenBank/DDBJ whole genome shotgun (WGS) entry which is preliminary data.</text>
</comment>
<evidence type="ECO:0000313" key="2">
    <source>
        <dbReference type="Proteomes" id="UP001063166"/>
    </source>
</evidence>
<keyword evidence="2" id="KW-1185">Reference proteome</keyword>
<evidence type="ECO:0000313" key="1">
    <source>
        <dbReference type="EMBL" id="GLB37560.1"/>
    </source>
</evidence>
<dbReference type="EMBL" id="BRPK01000004">
    <property type="protein sequence ID" value="GLB37560.1"/>
    <property type="molecule type" value="Genomic_DNA"/>
</dbReference>